<dbReference type="InterPro" id="IPR022617">
    <property type="entry name" value="Rad60/SUMO-like_dom"/>
</dbReference>
<gene>
    <name evidence="3" type="ORF">A3770_10p58520</name>
</gene>
<sequence>MAEQKEEKPASTEHFSIKVKGQDGDEIVFKIKKTTPLKKLMNAYCNRQDVRFDALVFLYDGNRIQPDDTPDALGMEDNDEIDVMVHQVGGH</sequence>
<name>A0A5B8MUA8_9CHLO</name>
<dbReference type="InterPro" id="IPR029071">
    <property type="entry name" value="Ubiquitin-like_domsf"/>
</dbReference>
<evidence type="ECO:0000256" key="1">
    <source>
        <dbReference type="RuleBase" id="RU361190"/>
    </source>
</evidence>
<protein>
    <recommendedName>
        <fullName evidence="1">Small ubiquitin-related modifier</fullName>
        <shortName evidence="1">SUMO</shortName>
    </recommendedName>
</protein>
<comment type="similarity">
    <text evidence="1">Belongs to the ubiquitin family. SUMO subfamily.</text>
</comment>
<dbReference type="FunFam" id="3.10.20.90:FF:000202">
    <property type="entry name" value="Small ubiquitin-related modifier I"/>
    <property type="match status" value="1"/>
</dbReference>
<dbReference type="STRING" id="1764295.A0A5B8MUA8"/>
<evidence type="ECO:0000259" key="2">
    <source>
        <dbReference type="PROSITE" id="PS50053"/>
    </source>
</evidence>
<comment type="subcellular location">
    <subcellularLocation>
        <location evidence="1">Nucleus</location>
    </subcellularLocation>
</comment>
<dbReference type="OrthoDB" id="442921at2759"/>
<feature type="domain" description="Ubiquitin-like" evidence="2">
    <location>
        <begin position="15"/>
        <end position="90"/>
    </location>
</feature>
<dbReference type="PROSITE" id="PS50053">
    <property type="entry name" value="UBIQUITIN_2"/>
    <property type="match status" value="1"/>
</dbReference>
<dbReference type="AlphaFoldDB" id="A0A5B8MUA8"/>
<keyword evidence="4" id="KW-1185">Reference proteome</keyword>
<dbReference type="Pfam" id="PF11976">
    <property type="entry name" value="Rad60-SLD"/>
    <property type="match status" value="1"/>
</dbReference>
<dbReference type="Gene3D" id="3.10.20.90">
    <property type="entry name" value="Phosphatidylinositol 3-kinase Catalytic Subunit, Chain A, domain 1"/>
    <property type="match status" value="1"/>
</dbReference>
<evidence type="ECO:0000313" key="4">
    <source>
        <dbReference type="Proteomes" id="UP000316726"/>
    </source>
</evidence>
<proteinExistence type="inferred from homology"/>
<keyword evidence="1" id="KW-0539">Nucleus</keyword>
<dbReference type="EMBL" id="CP031043">
    <property type="protein sequence ID" value="QDZ23334.1"/>
    <property type="molecule type" value="Genomic_DNA"/>
</dbReference>
<dbReference type="GO" id="GO:0005634">
    <property type="term" value="C:nucleus"/>
    <property type="evidence" value="ECO:0007669"/>
    <property type="project" value="UniProtKB-SubCell"/>
</dbReference>
<dbReference type="CDD" id="cd16116">
    <property type="entry name" value="Ubl_Smt3_like"/>
    <property type="match status" value="1"/>
</dbReference>
<dbReference type="Proteomes" id="UP000316726">
    <property type="component" value="Chromosome 10"/>
</dbReference>
<organism evidence="3 4">
    <name type="scientific">Chloropicon primus</name>
    <dbReference type="NCBI Taxonomy" id="1764295"/>
    <lineage>
        <taxon>Eukaryota</taxon>
        <taxon>Viridiplantae</taxon>
        <taxon>Chlorophyta</taxon>
        <taxon>Chloropicophyceae</taxon>
        <taxon>Chloropicales</taxon>
        <taxon>Chloropicaceae</taxon>
        <taxon>Chloropicon</taxon>
    </lineage>
</organism>
<dbReference type="InterPro" id="IPR000626">
    <property type="entry name" value="Ubiquitin-like_dom"/>
</dbReference>
<accession>A0A5B8MUA8</accession>
<keyword evidence="1" id="KW-0833">Ubl conjugation pathway</keyword>
<dbReference type="SUPFAM" id="SSF54236">
    <property type="entry name" value="Ubiquitin-like"/>
    <property type="match status" value="1"/>
</dbReference>
<evidence type="ECO:0000313" key="3">
    <source>
        <dbReference type="EMBL" id="QDZ23334.1"/>
    </source>
</evidence>
<dbReference type="SMART" id="SM00213">
    <property type="entry name" value="UBQ"/>
    <property type="match status" value="1"/>
</dbReference>
<reference evidence="3 4" key="1">
    <citation type="submission" date="2018-07" db="EMBL/GenBank/DDBJ databases">
        <title>The complete nuclear genome of the prasinophyte Chloropicon primus (CCMP1205).</title>
        <authorList>
            <person name="Pombert J.-F."/>
            <person name="Otis C."/>
            <person name="Turmel M."/>
            <person name="Lemieux C."/>
        </authorList>
    </citation>
    <scope>NUCLEOTIDE SEQUENCE [LARGE SCALE GENOMIC DNA]</scope>
    <source>
        <strain evidence="3 4">CCMP1205</strain>
    </source>
</reference>
<dbReference type="PANTHER" id="PTHR10562">
    <property type="entry name" value="SMALL UBIQUITIN-RELATED MODIFIER"/>
    <property type="match status" value="1"/>
</dbReference>